<dbReference type="RefSeq" id="WP_380801971.1">
    <property type="nucleotide sequence ID" value="NZ_JBHUIV010000016.1"/>
</dbReference>
<evidence type="ECO:0000313" key="2">
    <source>
        <dbReference type="Proteomes" id="UP001597414"/>
    </source>
</evidence>
<accession>A0ABW5B7E9</accession>
<keyword evidence="1" id="KW-0808">Transferase</keyword>
<proteinExistence type="predicted"/>
<protein>
    <submittedName>
        <fullName evidence="1">Nucleotidyl transferase AbiEii/AbiGii toxin family protein</fullName>
    </submittedName>
</protein>
<sequence>MLQYQTVEPKTLDILRKISSLSVFSEHRLVGGTSLALQYGHRLSIDLDFFSSEKIDYEEILLNIQPLGRVEVVSRSKFINCFFVNDVKVDFVSLPYPWIDDPIIYDSIRLASIKDIAAMKLAAITNRGSKKDFIDIALLIEKLGLDQMMRCYQEKYPDGMDMMVIRSLVYFEDAEAQADPVMLIPYEWESIKKLILDETKKILKKREV</sequence>
<dbReference type="InterPro" id="IPR014942">
    <property type="entry name" value="AbiEii"/>
</dbReference>
<keyword evidence="2" id="KW-1185">Reference proteome</keyword>
<gene>
    <name evidence="1" type="ORF">ACFSKV_09825</name>
</gene>
<name>A0ABW5B7E9_9BACT</name>
<dbReference type="Proteomes" id="UP001597414">
    <property type="component" value="Unassembled WGS sequence"/>
</dbReference>
<dbReference type="EMBL" id="JBHUIV010000016">
    <property type="protein sequence ID" value="MFD2201867.1"/>
    <property type="molecule type" value="Genomic_DNA"/>
</dbReference>
<evidence type="ECO:0000313" key="1">
    <source>
        <dbReference type="EMBL" id="MFD2201867.1"/>
    </source>
</evidence>
<reference evidence="2" key="1">
    <citation type="journal article" date="2019" name="Int. J. Syst. Evol. Microbiol.">
        <title>The Global Catalogue of Microorganisms (GCM) 10K type strain sequencing project: providing services to taxonomists for standard genome sequencing and annotation.</title>
        <authorList>
            <consortium name="The Broad Institute Genomics Platform"/>
            <consortium name="The Broad Institute Genome Sequencing Center for Infectious Disease"/>
            <person name="Wu L."/>
            <person name="Ma J."/>
        </authorList>
    </citation>
    <scope>NUCLEOTIDE SEQUENCE [LARGE SCALE GENOMIC DNA]</scope>
    <source>
        <strain evidence="2">KCTC 19812</strain>
    </source>
</reference>
<comment type="caution">
    <text evidence="1">The sequence shown here is derived from an EMBL/GenBank/DDBJ whole genome shotgun (WGS) entry which is preliminary data.</text>
</comment>
<dbReference type="GO" id="GO:0016740">
    <property type="term" value="F:transferase activity"/>
    <property type="evidence" value="ECO:0007669"/>
    <property type="project" value="UniProtKB-KW"/>
</dbReference>
<organism evidence="1 2">
    <name type="scientific">Shivajiella indica</name>
    <dbReference type="NCBI Taxonomy" id="872115"/>
    <lineage>
        <taxon>Bacteria</taxon>
        <taxon>Pseudomonadati</taxon>
        <taxon>Bacteroidota</taxon>
        <taxon>Cytophagia</taxon>
        <taxon>Cytophagales</taxon>
        <taxon>Cyclobacteriaceae</taxon>
        <taxon>Shivajiella</taxon>
    </lineage>
</organism>
<dbReference type="Pfam" id="PF08843">
    <property type="entry name" value="AbiEii"/>
    <property type="match status" value="1"/>
</dbReference>